<proteinExistence type="predicted"/>
<protein>
    <submittedName>
        <fullName evidence="1">Uncharacterized protein</fullName>
    </submittedName>
</protein>
<accession>A0A512B5V7</accession>
<dbReference type="EMBL" id="BJYS01000059">
    <property type="protein sequence ID" value="GEO07350.1"/>
    <property type="molecule type" value="Genomic_DNA"/>
</dbReference>
<dbReference type="RefSeq" id="WP_146905355.1">
    <property type="nucleotide sequence ID" value="NZ_BJYS01000059.1"/>
</dbReference>
<dbReference type="OrthoDB" id="9883310at2"/>
<evidence type="ECO:0000313" key="2">
    <source>
        <dbReference type="Proteomes" id="UP000321532"/>
    </source>
</evidence>
<reference evidence="1 2" key="1">
    <citation type="submission" date="2019-07" db="EMBL/GenBank/DDBJ databases">
        <title>Whole genome shotgun sequence of Adhaeribacter aerolatus NBRC 106133.</title>
        <authorList>
            <person name="Hosoyama A."/>
            <person name="Uohara A."/>
            <person name="Ohji S."/>
            <person name="Ichikawa N."/>
        </authorList>
    </citation>
    <scope>NUCLEOTIDE SEQUENCE [LARGE SCALE GENOMIC DNA]</scope>
    <source>
        <strain evidence="1 2">NBRC 106133</strain>
    </source>
</reference>
<evidence type="ECO:0000313" key="1">
    <source>
        <dbReference type="EMBL" id="GEO07350.1"/>
    </source>
</evidence>
<comment type="caution">
    <text evidence="1">The sequence shown here is derived from an EMBL/GenBank/DDBJ whole genome shotgun (WGS) entry which is preliminary data.</text>
</comment>
<keyword evidence="2" id="KW-1185">Reference proteome</keyword>
<sequence>MLFLHNIKLVIVCICISTALGHTVSQALGIFWSLGYFAGFLLANVYHTDRDSMSLPLSFVITPFTCSEVVVNLLDKLFQLDK</sequence>
<name>A0A512B5V7_9BACT</name>
<gene>
    <name evidence="1" type="ORF">AAE02nite_50140</name>
</gene>
<organism evidence="1 2">
    <name type="scientific">Adhaeribacter aerolatus</name>
    <dbReference type="NCBI Taxonomy" id="670289"/>
    <lineage>
        <taxon>Bacteria</taxon>
        <taxon>Pseudomonadati</taxon>
        <taxon>Bacteroidota</taxon>
        <taxon>Cytophagia</taxon>
        <taxon>Cytophagales</taxon>
        <taxon>Hymenobacteraceae</taxon>
        <taxon>Adhaeribacter</taxon>
    </lineage>
</organism>
<dbReference type="Proteomes" id="UP000321532">
    <property type="component" value="Unassembled WGS sequence"/>
</dbReference>
<dbReference type="AlphaFoldDB" id="A0A512B5V7"/>